<evidence type="ECO:0000313" key="4">
    <source>
        <dbReference type="Proteomes" id="UP000310108"/>
    </source>
</evidence>
<proteinExistence type="predicted"/>
<accession>A0A4U6XLG0</accession>
<feature type="signal peptide" evidence="2">
    <location>
        <begin position="1"/>
        <end position="25"/>
    </location>
</feature>
<feature type="region of interest" description="Disordered" evidence="1">
    <location>
        <begin position="28"/>
        <end position="59"/>
    </location>
</feature>
<comment type="caution">
    <text evidence="3">The sequence shown here is derived from an EMBL/GenBank/DDBJ whole genome shotgun (WGS) entry which is preliminary data.</text>
</comment>
<sequence>MRASTLTVSLASVVVLLLSAQVITAGADAGKPGQRAKVQRSPASPKFKHNARSPQDPNVFLSYDYGYSYPPSPPTTYAEQPSSTVTSLASGSDGSSTESCVNALWLTNSSVLHREQLGC</sequence>
<name>A0A4U6XLG0_9PEZI</name>
<keyword evidence="2" id="KW-0732">Signal</keyword>
<dbReference type="Proteomes" id="UP000310108">
    <property type="component" value="Unassembled WGS sequence"/>
</dbReference>
<dbReference type="OrthoDB" id="4850753at2759"/>
<protein>
    <submittedName>
        <fullName evidence="3">Uncharacterized protein</fullName>
    </submittedName>
</protein>
<keyword evidence="4" id="KW-1185">Reference proteome</keyword>
<evidence type="ECO:0000256" key="1">
    <source>
        <dbReference type="SAM" id="MobiDB-lite"/>
    </source>
</evidence>
<feature type="chain" id="PRO_5020834899" evidence="2">
    <location>
        <begin position="26"/>
        <end position="119"/>
    </location>
</feature>
<dbReference type="AlphaFoldDB" id="A0A4U6XLG0"/>
<feature type="region of interest" description="Disordered" evidence="1">
    <location>
        <begin position="71"/>
        <end position="98"/>
    </location>
</feature>
<organism evidence="3 4">
    <name type="scientific">Colletotrichum tanaceti</name>
    <dbReference type="NCBI Taxonomy" id="1306861"/>
    <lineage>
        <taxon>Eukaryota</taxon>
        <taxon>Fungi</taxon>
        <taxon>Dikarya</taxon>
        <taxon>Ascomycota</taxon>
        <taxon>Pezizomycotina</taxon>
        <taxon>Sordariomycetes</taxon>
        <taxon>Hypocreomycetidae</taxon>
        <taxon>Glomerellales</taxon>
        <taxon>Glomerellaceae</taxon>
        <taxon>Colletotrichum</taxon>
        <taxon>Colletotrichum destructivum species complex</taxon>
    </lineage>
</organism>
<evidence type="ECO:0000313" key="3">
    <source>
        <dbReference type="EMBL" id="TKW56465.1"/>
    </source>
</evidence>
<feature type="compositionally biased region" description="Polar residues" evidence="1">
    <location>
        <begin position="75"/>
        <end position="98"/>
    </location>
</feature>
<dbReference type="EMBL" id="PJEX01000067">
    <property type="protein sequence ID" value="TKW56465.1"/>
    <property type="molecule type" value="Genomic_DNA"/>
</dbReference>
<reference evidence="3 4" key="1">
    <citation type="journal article" date="2019" name="PLoS ONE">
        <title>Comparative genome analysis indicates high evolutionary potential of pathogenicity genes in Colletotrichum tanaceti.</title>
        <authorList>
            <person name="Lelwala R.V."/>
            <person name="Korhonen P.K."/>
            <person name="Young N.D."/>
            <person name="Scott J.B."/>
            <person name="Ades P.A."/>
            <person name="Gasser R.B."/>
            <person name="Taylor P.W.J."/>
        </authorList>
    </citation>
    <scope>NUCLEOTIDE SEQUENCE [LARGE SCALE GENOMIC DNA]</scope>
    <source>
        <strain evidence="3">BRIP57314</strain>
    </source>
</reference>
<gene>
    <name evidence="3" type="ORF">CTA1_2108</name>
</gene>
<evidence type="ECO:0000256" key="2">
    <source>
        <dbReference type="SAM" id="SignalP"/>
    </source>
</evidence>